<comment type="subunit">
    <text evidence="10">Heterotetramer of TRAP-alpha, TRAP-beta, TRAP-delta and TRAP-gamma. Interacts with palmitoylated calnexin (CALX), the interaction is required for efficient folding of glycosylated proteins.</text>
</comment>
<evidence type="ECO:0000256" key="3">
    <source>
        <dbReference type="ARBA" id="ARBA00020280"/>
    </source>
</evidence>
<feature type="transmembrane region" description="Helical" evidence="13">
    <location>
        <begin position="197"/>
        <end position="219"/>
    </location>
</feature>
<keyword evidence="8 13" id="KW-0472">Membrane</keyword>
<feature type="compositionally biased region" description="Acidic residues" evidence="12">
    <location>
        <begin position="37"/>
        <end position="57"/>
    </location>
</feature>
<evidence type="ECO:0000256" key="11">
    <source>
        <dbReference type="ARBA" id="ARBA00031071"/>
    </source>
</evidence>
<sequence>MNKLLFFAFLLLPALIFIFENGKLVTYAEEDALEDEVEIEGEGDVEEQANSEDEEDTASTTSPYADTTLLFVRPTLTGSSQLELPAGRPVEFLVGFRNKGDQEFVVDTLEASFRYPMDFNFFIQNFSAIPYYKTIEPEQEATFHYSFLPSETFAGRPFGLNILLNYRDNGGNFYQEAVFNETVQIIELEEGLDGETFFLYVFLAAGVVLLLVIGQQTLLSVGKKRSSSSGSSNSSRKSAPVETGTSNPNNVDYDWLPKQTLANLNKEVLQKSPKSKPVSPRQRKVKAGANNHS</sequence>
<name>A0A9N9TLL3_PHYSR</name>
<dbReference type="Proteomes" id="UP001153712">
    <property type="component" value="Chromosome 13"/>
</dbReference>
<proteinExistence type="inferred from homology"/>
<dbReference type="GO" id="GO:0005789">
    <property type="term" value="C:endoplasmic reticulum membrane"/>
    <property type="evidence" value="ECO:0007669"/>
    <property type="project" value="UniProtKB-SubCell"/>
</dbReference>
<evidence type="ECO:0000256" key="13">
    <source>
        <dbReference type="SAM" id="Phobius"/>
    </source>
</evidence>
<keyword evidence="6" id="KW-0256">Endoplasmic reticulum</keyword>
<dbReference type="AlphaFoldDB" id="A0A9N9TLL3"/>
<feature type="compositionally biased region" description="Low complexity" evidence="12">
    <location>
        <begin position="223"/>
        <end position="238"/>
    </location>
</feature>
<evidence type="ECO:0000256" key="4">
    <source>
        <dbReference type="ARBA" id="ARBA00022692"/>
    </source>
</evidence>
<protein>
    <recommendedName>
        <fullName evidence="3">Translocon-associated protein subunit alpha</fullName>
    </recommendedName>
    <alternativeName>
        <fullName evidence="11">Signal sequence receptor subunit alpha</fullName>
    </alternativeName>
</protein>
<evidence type="ECO:0000313" key="16">
    <source>
        <dbReference type="Proteomes" id="UP001153712"/>
    </source>
</evidence>
<feature type="region of interest" description="Disordered" evidence="12">
    <location>
        <begin position="268"/>
        <end position="293"/>
    </location>
</feature>
<gene>
    <name evidence="15" type="ORF">PHYEVI_LOCUS3552</name>
</gene>
<organism evidence="15 16">
    <name type="scientific">Phyllotreta striolata</name>
    <name type="common">Striped flea beetle</name>
    <name type="synonym">Crioceris striolata</name>
    <dbReference type="NCBI Taxonomy" id="444603"/>
    <lineage>
        <taxon>Eukaryota</taxon>
        <taxon>Metazoa</taxon>
        <taxon>Ecdysozoa</taxon>
        <taxon>Arthropoda</taxon>
        <taxon>Hexapoda</taxon>
        <taxon>Insecta</taxon>
        <taxon>Pterygota</taxon>
        <taxon>Neoptera</taxon>
        <taxon>Endopterygota</taxon>
        <taxon>Coleoptera</taxon>
        <taxon>Polyphaga</taxon>
        <taxon>Cucujiformia</taxon>
        <taxon>Chrysomeloidea</taxon>
        <taxon>Chrysomelidae</taxon>
        <taxon>Galerucinae</taxon>
        <taxon>Alticini</taxon>
        <taxon>Phyllotreta</taxon>
    </lineage>
</organism>
<accession>A0A9N9TLL3</accession>
<comment type="subcellular location">
    <subcellularLocation>
        <location evidence="1">Endoplasmic reticulum membrane</location>
        <topology evidence="1">Single-pass type I membrane protein</topology>
    </subcellularLocation>
</comment>
<feature type="region of interest" description="Disordered" evidence="12">
    <location>
        <begin position="223"/>
        <end position="254"/>
    </location>
</feature>
<evidence type="ECO:0000256" key="5">
    <source>
        <dbReference type="ARBA" id="ARBA00022729"/>
    </source>
</evidence>
<feature type="signal peptide" evidence="14">
    <location>
        <begin position="1"/>
        <end position="18"/>
    </location>
</feature>
<evidence type="ECO:0000256" key="12">
    <source>
        <dbReference type="SAM" id="MobiDB-lite"/>
    </source>
</evidence>
<dbReference type="InterPro" id="IPR005595">
    <property type="entry name" value="TRAP_alpha"/>
</dbReference>
<evidence type="ECO:0000256" key="14">
    <source>
        <dbReference type="SAM" id="SignalP"/>
    </source>
</evidence>
<evidence type="ECO:0000256" key="8">
    <source>
        <dbReference type="ARBA" id="ARBA00023136"/>
    </source>
</evidence>
<evidence type="ECO:0000256" key="1">
    <source>
        <dbReference type="ARBA" id="ARBA00004115"/>
    </source>
</evidence>
<keyword evidence="16" id="KW-1185">Reference proteome</keyword>
<dbReference type="EMBL" id="OU900106">
    <property type="protein sequence ID" value="CAG9857141.1"/>
    <property type="molecule type" value="Genomic_DNA"/>
</dbReference>
<keyword evidence="7 13" id="KW-1133">Transmembrane helix</keyword>
<comment type="function">
    <text evidence="9">TRAP proteins are part of a complex whose function is to bind calcium to the ER membrane and thereby regulate the retention of ER resident proteins. May be involved in the recycling of the translocation apparatus after completion of the translocation process or may function as a membrane-bound chaperone facilitating folding of translocated proteins.</text>
</comment>
<dbReference type="Pfam" id="PF03896">
    <property type="entry name" value="TRAP_alpha"/>
    <property type="match status" value="1"/>
</dbReference>
<dbReference type="OrthoDB" id="1926781at2759"/>
<evidence type="ECO:0000256" key="7">
    <source>
        <dbReference type="ARBA" id="ARBA00022989"/>
    </source>
</evidence>
<evidence type="ECO:0000256" key="10">
    <source>
        <dbReference type="ARBA" id="ARBA00025854"/>
    </source>
</evidence>
<evidence type="ECO:0000256" key="9">
    <source>
        <dbReference type="ARBA" id="ARBA00025620"/>
    </source>
</evidence>
<feature type="chain" id="PRO_5040417351" description="Translocon-associated protein subunit alpha" evidence="14">
    <location>
        <begin position="19"/>
        <end position="293"/>
    </location>
</feature>
<evidence type="ECO:0000313" key="15">
    <source>
        <dbReference type="EMBL" id="CAG9857141.1"/>
    </source>
</evidence>
<keyword evidence="4 13" id="KW-0812">Transmembrane</keyword>
<comment type="similarity">
    <text evidence="2">Belongs to the TRAP-alpha family.</text>
</comment>
<dbReference type="PANTHER" id="PTHR12924">
    <property type="entry name" value="TRANSLOCON-ASSOCIATED PROTEIN, ALPHA SUBUNIT"/>
    <property type="match status" value="1"/>
</dbReference>
<reference evidence="15" key="1">
    <citation type="submission" date="2022-01" db="EMBL/GenBank/DDBJ databases">
        <authorList>
            <person name="King R."/>
        </authorList>
    </citation>
    <scope>NUCLEOTIDE SEQUENCE</scope>
</reference>
<evidence type="ECO:0000256" key="2">
    <source>
        <dbReference type="ARBA" id="ARBA00006776"/>
    </source>
</evidence>
<evidence type="ECO:0000256" key="6">
    <source>
        <dbReference type="ARBA" id="ARBA00022824"/>
    </source>
</evidence>
<dbReference type="PANTHER" id="PTHR12924:SF0">
    <property type="entry name" value="TRANSLOCON-ASSOCIATED PROTEIN SUBUNIT ALPHA"/>
    <property type="match status" value="1"/>
</dbReference>
<feature type="region of interest" description="Disordered" evidence="12">
    <location>
        <begin position="37"/>
        <end position="61"/>
    </location>
</feature>
<keyword evidence="5 14" id="KW-0732">Signal</keyword>